<dbReference type="RefSeq" id="WP_169296723.1">
    <property type="nucleotide sequence ID" value="NZ_JABBNI010000010.1"/>
</dbReference>
<gene>
    <name evidence="1" type="ORF">HBE96_05330</name>
</gene>
<comment type="caution">
    <text evidence="1">The sequence shown here is derived from an EMBL/GenBank/DDBJ whole genome shotgun (WGS) entry which is preliminary data.</text>
</comment>
<evidence type="ECO:0000313" key="2">
    <source>
        <dbReference type="Proteomes" id="UP000537131"/>
    </source>
</evidence>
<organism evidence="1 2">
    <name type="scientific">Clostridium muellerianum</name>
    <dbReference type="NCBI Taxonomy" id="2716538"/>
    <lineage>
        <taxon>Bacteria</taxon>
        <taxon>Bacillati</taxon>
        <taxon>Bacillota</taxon>
        <taxon>Clostridia</taxon>
        <taxon>Eubacteriales</taxon>
        <taxon>Clostridiaceae</taxon>
        <taxon>Clostridium</taxon>
    </lineage>
</organism>
<name>A0A7Y0HMZ2_9CLOT</name>
<accession>A0A7Y0HMZ2</accession>
<dbReference type="EMBL" id="JABBNI010000010">
    <property type="protein sequence ID" value="NMM62117.1"/>
    <property type="molecule type" value="Genomic_DNA"/>
</dbReference>
<keyword evidence="2" id="KW-1185">Reference proteome</keyword>
<sequence>MAKRPGSLVLTFSRKNMDIRRLLESKKIHNESFIATDYICESIRFYEKYKDSVEFNNLETVKKLIDDRLKEFIKTNKNSTVTFGLAENEGVAEKKSIINEIETNIDALESNLEDIPIDED</sequence>
<proteinExistence type="predicted"/>
<evidence type="ECO:0000313" key="1">
    <source>
        <dbReference type="EMBL" id="NMM62117.1"/>
    </source>
</evidence>
<reference evidence="1 2" key="2">
    <citation type="submission" date="2020-06" db="EMBL/GenBank/DDBJ databases">
        <title>Complete Genome Sequence of Clostridium muelleri sp. nov. P21T, an Acid-Alcohol Producing Acetogen Isolated from Old Hay.</title>
        <authorList>
            <person name="Duncan K.E."/>
            <person name="Tanner R.S."/>
        </authorList>
    </citation>
    <scope>NUCLEOTIDE SEQUENCE [LARGE SCALE GENOMIC DNA]</scope>
    <source>
        <strain evidence="1 2">P21</strain>
    </source>
</reference>
<protein>
    <submittedName>
        <fullName evidence="1">Uncharacterized protein</fullName>
    </submittedName>
</protein>
<dbReference type="AlphaFoldDB" id="A0A7Y0HMZ2"/>
<dbReference type="Proteomes" id="UP000537131">
    <property type="component" value="Unassembled WGS sequence"/>
</dbReference>
<reference evidence="1 2" key="1">
    <citation type="submission" date="2020-04" db="EMBL/GenBank/DDBJ databases">
        <authorList>
            <person name="Doyle D.A."/>
        </authorList>
    </citation>
    <scope>NUCLEOTIDE SEQUENCE [LARGE SCALE GENOMIC DNA]</scope>
    <source>
        <strain evidence="1 2">P21</strain>
    </source>
</reference>